<keyword evidence="1" id="KW-1185">Reference proteome</keyword>
<dbReference type="KEGG" id="rsz:108848754"/>
<dbReference type="Gene3D" id="3.40.50.1240">
    <property type="entry name" value="Phosphoglycerate mutase-like"/>
    <property type="match status" value="1"/>
</dbReference>
<organism evidence="1 2">
    <name type="scientific">Raphanus sativus</name>
    <name type="common">Radish</name>
    <name type="synonym">Raphanus raphanistrum var. sativus</name>
    <dbReference type="NCBI Taxonomy" id="3726"/>
    <lineage>
        <taxon>Eukaryota</taxon>
        <taxon>Viridiplantae</taxon>
        <taxon>Streptophyta</taxon>
        <taxon>Embryophyta</taxon>
        <taxon>Tracheophyta</taxon>
        <taxon>Spermatophyta</taxon>
        <taxon>Magnoliopsida</taxon>
        <taxon>eudicotyledons</taxon>
        <taxon>Gunneridae</taxon>
        <taxon>Pentapetalae</taxon>
        <taxon>rosids</taxon>
        <taxon>malvids</taxon>
        <taxon>Brassicales</taxon>
        <taxon>Brassicaceae</taxon>
        <taxon>Brassiceae</taxon>
        <taxon>Raphanus</taxon>
    </lineage>
</organism>
<protein>
    <submittedName>
        <fullName evidence="2">Uncharacterized protein LOC108848754</fullName>
    </submittedName>
</protein>
<dbReference type="InterPro" id="IPR029033">
    <property type="entry name" value="His_PPase_superfam"/>
</dbReference>
<dbReference type="PANTHER" id="PTHR16469">
    <property type="entry name" value="UBIQUITIN-ASSOCIATED AND SH3 DOMAIN-CONTAINING BA-RELATED"/>
    <property type="match status" value="1"/>
</dbReference>
<reference evidence="1" key="1">
    <citation type="journal article" date="2019" name="Database">
        <title>The radish genome database (RadishGD): an integrated information resource for radish genomics.</title>
        <authorList>
            <person name="Yu H.J."/>
            <person name="Baek S."/>
            <person name="Lee Y.J."/>
            <person name="Cho A."/>
            <person name="Mun J.H."/>
        </authorList>
    </citation>
    <scope>NUCLEOTIDE SEQUENCE [LARGE SCALE GENOMIC DNA]</scope>
    <source>
        <strain evidence="1">cv. WK10039</strain>
    </source>
</reference>
<reference evidence="2" key="2">
    <citation type="submission" date="2025-08" db="UniProtKB">
        <authorList>
            <consortium name="RefSeq"/>
        </authorList>
    </citation>
    <scope>IDENTIFICATION</scope>
    <source>
        <tissue evidence="2">Leaf</tissue>
    </source>
</reference>
<dbReference type="OrthoDB" id="414418at2759"/>
<dbReference type="Proteomes" id="UP000504610">
    <property type="component" value="Chromosome 4"/>
</dbReference>
<accession>A0A6J0MZ03</accession>
<dbReference type="AlphaFoldDB" id="A0A6J0MZ03"/>
<name>A0A6J0MZ03_RAPSA</name>
<dbReference type="InterPro" id="IPR051710">
    <property type="entry name" value="Phosphatase_SH3-domain"/>
</dbReference>
<evidence type="ECO:0000313" key="2">
    <source>
        <dbReference type="RefSeq" id="XP_018477692.1"/>
    </source>
</evidence>
<proteinExistence type="predicted"/>
<dbReference type="RefSeq" id="XP_018477692.1">
    <property type="nucleotide sequence ID" value="XM_018622190.2"/>
</dbReference>
<evidence type="ECO:0000313" key="1">
    <source>
        <dbReference type="Proteomes" id="UP000504610"/>
    </source>
</evidence>
<dbReference type="GeneID" id="108848754"/>
<dbReference type="PANTHER" id="PTHR16469:SF45">
    <property type="entry name" value="PHOSPHOGLYCERATE MUTASE FAMILY PROTEIN"/>
    <property type="match status" value="1"/>
</dbReference>
<gene>
    <name evidence="2" type="primary">LOC108848754</name>
</gene>
<sequence>MVPAFRTGQRIRSQKRFPIHRVFVYPFIRCVQTASKVVSALSAVDLDPNATYSKDVLSIDKSKLKVTYFFSRSHLVRAPLSALLKAFLRTRVVFCGLCVLLSLSKHSVSLSSLCFVESTASLHLSLTNPLGDFFISSLV</sequence>